<dbReference type="InterPro" id="IPR006553">
    <property type="entry name" value="Leu-rich_rpt_Cys-con_subtyp"/>
</dbReference>
<evidence type="ECO:0000256" key="1">
    <source>
        <dbReference type="SAM" id="MobiDB-lite"/>
    </source>
</evidence>
<feature type="region of interest" description="Disordered" evidence="1">
    <location>
        <begin position="11"/>
        <end position="65"/>
    </location>
</feature>
<dbReference type="EMBL" id="JADFTS010000003">
    <property type="protein sequence ID" value="KAF9616034.1"/>
    <property type="molecule type" value="Genomic_DNA"/>
</dbReference>
<evidence type="ECO:0008006" key="4">
    <source>
        <dbReference type="Google" id="ProtNLM"/>
    </source>
</evidence>
<keyword evidence="3" id="KW-1185">Reference proteome</keyword>
<feature type="region of interest" description="Disordered" evidence="1">
    <location>
        <begin position="119"/>
        <end position="146"/>
    </location>
</feature>
<dbReference type="InterPro" id="IPR032675">
    <property type="entry name" value="LRR_dom_sf"/>
</dbReference>
<feature type="compositionally biased region" description="Basic residues" evidence="1">
    <location>
        <begin position="376"/>
        <end position="392"/>
    </location>
</feature>
<dbReference type="OrthoDB" id="10257471at2759"/>
<comment type="caution">
    <text evidence="2">The sequence shown here is derived from an EMBL/GenBank/DDBJ whole genome shotgun (WGS) entry which is preliminary data.</text>
</comment>
<dbReference type="PANTHER" id="PTHR13318:SF101">
    <property type="entry name" value="F-BOX_LRR PROTEIN"/>
    <property type="match status" value="1"/>
</dbReference>
<sequence>MRILLRSREIAPPKSHPLKKTLKSRKINNNNNNNNPTPSKTQPQLSKDSEQLVSRGGGGISLRRSGRLAKRGQGIIIKSDLNAVVDKMKFQQVVLVGNNEDDDKVWIFDSGNNNLSINGEEVKSGSGGKRKCGGDGGGPGLDSKKSKVVDCENGMLEDETSLEVDRVSDSYSDTDSCKKGSDDSTLKADDSGLDMAKRAKESDSVEVIDLDELDMRQSLIGSTGDRNGKENTYKDSESVSLGLSIGGWRSTRRRVRVEENESDELVSNVRDADEVDKETKPSLSGETGDGDTLETMETSLGLGRRKYSREEKGKGILDLNLPPEEQPEPKLGVDPVELNLFPVEENPAKDFSDSTQDAATSLIQLQEAAESESARQRARLSVRSKAHRRRGDRNRFQDVAKHSGPKFAHFHAEEEEEEINVAAPSADELPEIEDWPGPFSTAMKIIKDRSTKLNGRQVTLTQGSSKTTPVIQWMPSTDRNRNPMKPFVPSLQDLCVSLLAKNAEAIVSLKNVPDDLRNTLTKLLCDSRKMDSHVMNLLVAESPDVVRVKDCSWMTEEQMSKTFGECDTSKLVVLQLDLCGRCLPDYVLRATLARSPKSLPCLAAVSLRGACRVTDAGLSSLVASAPCLRSINLGQCSLITSTGIDTIANSLGLLVRELYLDDCQSIDVMLILSALKKLKCLEVLSVADMETVCDDFISGDFSIGHIANGCPLIEKLKLCRNTLSDEAIAAFLEASGESLTELSLNNIKKVGPNTAISLARRCTRNLLTLDLSWCRNLTDEAVGYIVDGCLSLRLIKLFGCTQISNAFLDGHSNPFVRIIGLKTTPILEHLNVFDPLEGPLRYSSVPIS</sequence>
<feature type="region of interest" description="Disordered" evidence="1">
    <location>
        <begin position="368"/>
        <end position="394"/>
    </location>
</feature>
<feature type="region of interest" description="Disordered" evidence="1">
    <location>
        <begin position="255"/>
        <end position="307"/>
    </location>
</feature>
<protein>
    <recommendedName>
        <fullName evidence="4">Rad7</fullName>
    </recommendedName>
</protein>
<dbReference type="PANTHER" id="PTHR13318">
    <property type="entry name" value="PARTNER OF PAIRED, ISOFORM B-RELATED"/>
    <property type="match status" value="1"/>
</dbReference>
<dbReference type="Proteomes" id="UP000631114">
    <property type="component" value="Unassembled WGS sequence"/>
</dbReference>
<dbReference type="GO" id="GO:0019005">
    <property type="term" value="C:SCF ubiquitin ligase complex"/>
    <property type="evidence" value="ECO:0007669"/>
    <property type="project" value="TreeGrafter"/>
</dbReference>
<dbReference type="GO" id="GO:0031146">
    <property type="term" value="P:SCF-dependent proteasomal ubiquitin-dependent protein catabolic process"/>
    <property type="evidence" value="ECO:0007669"/>
    <property type="project" value="TreeGrafter"/>
</dbReference>
<evidence type="ECO:0000313" key="2">
    <source>
        <dbReference type="EMBL" id="KAF9616034.1"/>
    </source>
</evidence>
<dbReference type="SMART" id="SM00367">
    <property type="entry name" value="LRR_CC"/>
    <property type="match status" value="5"/>
</dbReference>
<feature type="compositionally biased region" description="Basic residues" evidence="1">
    <location>
        <begin position="16"/>
        <end position="26"/>
    </location>
</feature>
<dbReference type="SUPFAM" id="SSF52047">
    <property type="entry name" value="RNI-like"/>
    <property type="match status" value="1"/>
</dbReference>
<reference evidence="2 3" key="1">
    <citation type="submission" date="2020-10" db="EMBL/GenBank/DDBJ databases">
        <title>The Coptis chinensis genome and diversification of protoberbering-type alkaloids.</title>
        <authorList>
            <person name="Wang B."/>
            <person name="Shu S."/>
            <person name="Song C."/>
            <person name="Liu Y."/>
        </authorList>
    </citation>
    <scope>NUCLEOTIDE SEQUENCE [LARGE SCALE GENOMIC DNA]</scope>
    <source>
        <strain evidence="2">HL-2020</strain>
        <tissue evidence="2">Leaf</tissue>
    </source>
</reference>
<feature type="compositionally biased region" description="Polar residues" evidence="1">
    <location>
        <begin position="36"/>
        <end position="46"/>
    </location>
</feature>
<feature type="compositionally biased region" description="Basic and acidic residues" evidence="1">
    <location>
        <begin position="175"/>
        <end position="186"/>
    </location>
</feature>
<dbReference type="InterPro" id="IPR001611">
    <property type="entry name" value="Leu-rich_rpt"/>
</dbReference>
<dbReference type="AlphaFoldDB" id="A0A835IF70"/>
<organism evidence="2 3">
    <name type="scientific">Coptis chinensis</name>
    <dbReference type="NCBI Taxonomy" id="261450"/>
    <lineage>
        <taxon>Eukaryota</taxon>
        <taxon>Viridiplantae</taxon>
        <taxon>Streptophyta</taxon>
        <taxon>Embryophyta</taxon>
        <taxon>Tracheophyta</taxon>
        <taxon>Spermatophyta</taxon>
        <taxon>Magnoliopsida</taxon>
        <taxon>Ranunculales</taxon>
        <taxon>Ranunculaceae</taxon>
        <taxon>Coptidoideae</taxon>
        <taxon>Coptis</taxon>
    </lineage>
</organism>
<evidence type="ECO:0000313" key="3">
    <source>
        <dbReference type="Proteomes" id="UP000631114"/>
    </source>
</evidence>
<dbReference type="Gene3D" id="3.80.10.10">
    <property type="entry name" value="Ribonuclease Inhibitor"/>
    <property type="match status" value="2"/>
</dbReference>
<name>A0A835IF70_9MAGN</name>
<gene>
    <name evidence="2" type="ORF">IFM89_027973</name>
</gene>
<proteinExistence type="predicted"/>
<accession>A0A835IF70</accession>
<feature type="region of interest" description="Disordered" evidence="1">
    <location>
        <begin position="165"/>
        <end position="186"/>
    </location>
</feature>
<dbReference type="Pfam" id="PF13516">
    <property type="entry name" value="LRR_6"/>
    <property type="match status" value="1"/>
</dbReference>